<sequence length="234" mass="27055">MIWNIFIFSSTVFILLIAVILVSRIKVNISFKMKNLSECTLVIYLSAAYGLVRIKRSLDIKELMNNFVNDEEKSADTVNKWQRKLGNKTNDDVIKNLKDPILEALKNWTIHHFIWKTGAGTGDAASTGRLAGAVWSIKGIIEAWLKRYIRMEKPPELSFLPFFQAVGFESQFFCMVSMRTGKAILTTLGLYKKWKRLNNRRIEINGTSNQGFNDDSDGKFERNDRREYDRWRSG</sequence>
<keyword evidence="6" id="KW-1185">Reference proteome</keyword>
<evidence type="ECO:0000313" key="4">
    <source>
        <dbReference type="EMBL" id="RST60443.1"/>
    </source>
</evidence>
<evidence type="ECO:0000313" key="5">
    <source>
        <dbReference type="Proteomes" id="UP000287296"/>
    </source>
</evidence>
<dbReference type="Proteomes" id="UP000680670">
    <property type="component" value="Unassembled WGS sequence"/>
</dbReference>
<dbReference type="InterPro" id="IPR021338">
    <property type="entry name" value="DUF2953"/>
</dbReference>
<name>A0A429XBI9_SIMTE</name>
<feature type="region of interest" description="Disordered" evidence="1">
    <location>
        <begin position="208"/>
        <end position="234"/>
    </location>
</feature>
<comment type="caution">
    <text evidence="4">The sequence shown here is derived from an EMBL/GenBank/DDBJ whole genome shotgun (WGS) entry which is preliminary data.</text>
</comment>
<dbReference type="OrthoDB" id="1683589at2"/>
<accession>A0A429XBI9</accession>
<dbReference type="EMBL" id="QYTW02000004">
    <property type="protein sequence ID" value="RST60443.1"/>
    <property type="molecule type" value="Genomic_DNA"/>
</dbReference>
<feature type="transmembrane region" description="Helical" evidence="2">
    <location>
        <begin position="6"/>
        <end position="23"/>
    </location>
</feature>
<dbReference type="Pfam" id="PF11167">
    <property type="entry name" value="DUF2953"/>
    <property type="match status" value="1"/>
</dbReference>
<keyword evidence="2" id="KW-1133">Transmembrane helix</keyword>
<reference evidence="3 6" key="2">
    <citation type="submission" date="2021-03" db="EMBL/GenBank/DDBJ databases">
        <title>Antimicrobial resistance genes in bacteria isolated from Japanese honey, and their potential for conferring macrolide and lincosamide resistance in the American foulbrood pathogen Paenibacillus larvae.</title>
        <authorList>
            <person name="Okamoto M."/>
            <person name="Kumagai M."/>
            <person name="Kanamori H."/>
            <person name="Takamatsu D."/>
        </authorList>
    </citation>
    <scope>NUCLEOTIDE SEQUENCE [LARGE SCALE GENOMIC DNA]</scope>
    <source>
        <strain evidence="3 6">J6TS1</strain>
    </source>
</reference>
<gene>
    <name evidence="4" type="ORF">D5F11_006290</name>
    <name evidence="3" type="ORF">J6TS1_44230</name>
</gene>
<evidence type="ECO:0000313" key="6">
    <source>
        <dbReference type="Proteomes" id="UP000680670"/>
    </source>
</evidence>
<evidence type="ECO:0000256" key="2">
    <source>
        <dbReference type="SAM" id="Phobius"/>
    </source>
</evidence>
<proteinExistence type="predicted"/>
<protein>
    <submittedName>
        <fullName evidence="4">DUF2953 domain-containing protein</fullName>
    </submittedName>
</protein>
<evidence type="ECO:0000256" key="1">
    <source>
        <dbReference type="SAM" id="MobiDB-lite"/>
    </source>
</evidence>
<dbReference type="AlphaFoldDB" id="A0A429XBI9"/>
<feature type="transmembrane region" description="Helical" evidence="2">
    <location>
        <begin position="35"/>
        <end position="52"/>
    </location>
</feature>
<dbReference type="RefSeq" id="WP_120115472.1">
    <property type="nucleotide sequence ID" value="NZ_BORI01000009.1"/>
</dbReference>
<dbReference type="Proteomes" id="UP000287296">
    <property type="component" value="Unassembled WGS sequence"/>
</dbReference>
<feature type="compositionally biased region" description="Basic and acidic residues" evidence="1">
    <location>
        <begin position="216"/>
        <end position="234"/>
    </location>
</feature>
<keyword evidence="2" id="KW-0812">Transmembrane</keyword>
<reference evidence="4 5" key="1">
    <citation type="submission" date="2018-12" db="EMBL/GenBank/DDBJ databases">
        <authorList>
            <person name="Sun L."/>
            <person name="Chen Z."/>
        </authorList>
    </citation>
    <scope>NUCLEOTIDE SEQUENCE [LARGE SCALE GENOMIC DNA]</scope>
    <source>
        <strain evidence="4 5">LMG 29736</strain>
    </source>
</reference>
<keyword evidence="2" id="KW-0472">Membrane</keyword>
<dbReference type="EMBL" id="BORJ01000015">
    <property type="protein sequence ID" value="GIN98553.1"/>
    <property type="molecule type" value="Genomic_DNA"/>
</dbReference>
<evidence type="ECO:0000313" key="3">
    <source>
        <dbReference type="EMBL" id="GIN98553.1"/>
    </source>
</evidence>
<organism evidence="4 5">
    <name type="scientific">Siminovitchia terrae</name>
    <name type="common">Bacillus terrae</name>
    <dbReference type="NCBI Taxonomy" id="1914933"/>
    <lineage>
        <taxon>Bacteria</taxon>
        <taxon>Bacillati</taxon>
        <taxon>Bacillota</taxon>
        <taxon>Bacilli</taxon>
        <taxon>Bacillales</taxon>
        <taxon>Bacillaceae</taxon>
        <taxon>Siminovitchia</taxon>
    </lineage>
</organism>